<sequence>MAEDEPTSTRKDDATSRKKRPPPTTTTTTTDALINECYYHGRLPREDVEYLLKANGDFLIRVSQPRNNDSDRQIILSLLVDKDVDTNIG</sequence>
<protein>
    <submittedName>
        <fullName evidence="2">SH2 domain-containing protein</fullName>
    </submittedName>
</protein>
<accession>A0AC34GC83</accession>
<name>A0AC34GC83_9BILA</name>
<evidence type="ECO:0000313" key="2">
    <source>
        <dbReference type="WBParaSite" id="ES5_v2.g27284.t1"/>
    </source>
</evidence>
<evidence type="ECO:0000313" key="1">
    <source>
        <dbReference type="Proteomes" id="UP000887579"/>
    </source>
</evidence>
<reference evidence="2" key="1">
    <citation type="submission" date="2022-11" db="UniProtKB">
        <authorList>
            <consortium name="WormBaseParasite"/>
        </authorList>
    </citation>
    <scope>IDENTIFICATION</scope>
</reference>
<organism evidence="1 2">
    <name type="scientific">Panagrolaimus sp. ES5</name>
    <dbReference type="NCBI Taxonomy" id="591445"/>
    <lineage>
        <taxon>Eukaryota</taxon>
        <taxon>Metazoa</taxon>
        <taxon>Ecdysozoa</taxon>
        <taxon>Nematoda</taxon>
        <taxon>Chromadorea</taxon>
        <taxon>Rhabditida</taxon>
        <taxon>Tylenchina</taxon>
        <taxon>Panagrolaimomorpha</taxon>
        <taxon>Panagrolaimoidea</taxon>
        <taxon>Panagrolaimidae</taxon>
        <taxon>Panagrolaimus</taxon>
    </lineage>
</organism>
<proteinExistence type="predicted"/>
<dbReference type="WBParaSite" id="ES5_v2.g27284.t1">
    <property type="protein sequence ID" value="ES5_v2.g27284.t1"/>
    <property type="gene ID" value="ES5_v2.g27284"/>
</dbReference>
<dbReference type="Proteomes" id="UP000887579">
    <property type="component" value="Unplaced"/>
</dbReference>